<dbReference type="KEGG" id="bpm:BURPS1710b_0540"/>
<protein>
    <submittedName>
        <fullName evidence="2">Uncharacterized protein</fullName>
    </submittedName>
</protein>
<feature type="region of interest" description="Disordered" evidence="1">
    <location>
        <begin position="153"/>
        <end position="296"/>
    </location>
</feature>
<evidence type="ECO:0000256" key="1">
    <source>
        <dbReference type="SAM" id="MobiDB-lite"/>
    </source>
</evidence>
<dbReference type="AlphaFoldDB" id="Q3JWU9"/>
<feature type="region of interest" description="Disordered" evidence="1">
    <location>
        <begin position="1"/>
        <end position="28"/>
    </location>
</feature>
<feature type="compositionally biased region" description="Basic and acidic residues" evidence="1">
    <location>
        <begin position="173"/>
        <end position="194"/>
    </location>
</feature>
<dbReference type="EnsemblBacteria" id="ABA49095">
    <property type="protein sequence ID" value="ABA49095"/>
    <property type="gene ID" value="BURPS1710b_0540"/>
</dbReference>
<feature type="region of interest" description="Disordered" evidence="1">
    <location>
        <begin position="622"/>
        <end position="643"/>
    </location>
</feature>
<sequence length="643" mass="71511">MRRARPAAPRSADETHDRVRAARQRRDRRELGAAVCRVFARVDLDGDGRVQHAAVHARRARRARVPRAAHRVGRRVARARVRRARARRARRAGGARGARRVSRGRRPRARRGVPVCGVVDRHEALEGHAAAPHRAVPDGRRRARARAVRALRRAARDGGAVARSRRARRRQHGDHVRAAVRRDPEAADRDDRGAVVRLSGRRDRRRPVRVRADARMEPGGRRGADPARGGGRESRVADRAGATCRGARLKAAHGCERASGRKAAAGASTKASAGESARERKGAQGSARERALRHSDTRNKVVGKFLMRCSEGARMMRSDVDHVHRILIRYAVRLSGRTVFFCARDGAPGARRARLTRLAAWRCARAPYASRRRRACATRRSRRACGGSLRTSRSLHRFGRHSCTAMAPPRSAWRFPYPSSISRRSRSCRHPRTRRPAHALPHRAWAPCPARRRRASRRAFPSHGSCVAALRDVGDRRARERHELLRRQVEHRVRMARRGPQAVEIEQVAIDQHHGLDEMADRAHAADRVAGVVAHELRVRAADFADLCGDLPFVDAVRAARDDEHRRAVGAAPEQDRFRDLRDRAAEARGGLGRSLAGFLEHHDRLRMPALAQQQRDAASGIGKLVDGGGGSHGCASSPRWVG</sequence>
<organism evidence="2 3">
    <name type="scientific">Burkholderia pseudomallei (strain 1710b)</name>
    <dbReference type="NCBI Taxonomy" id="320372"/>
    <lineage>
        <taxon>Bacteria</taxon>
        <taxon>Pseudomonadati</taxon>
        <taxon>Pseudomonadota</taxon>
        <taxon>Betaproteobacteria</taxon>
        <taxon>Burkholderiales</taxon>
        <taxon>Burkholderiaceae</taxon>
        <taxon>Burkholderia</taxon>
        <taxon>pseudomallei group</taxon>
    </lineage>
</organism>
<feature type="compositionally biased region" description="Basic and acidic residues" evidence="1">
    <location>
        <begin position="210"/>
        <end position="238"/>
    </location>
</feature>
<evidence type="ECO:0000313" key="2">
    <source>
        <dbReference type="EMBL" id="ABA49095.1"/>
    </source>
</evidence>
<feature type="compositionally biased region" description="Basic residues" evidence="1">
    <location>
        <begin position="163"/>
        <end position="172"/>
    </location>
</feature>
<dbReference type="Proteomes" id="UP000002700">
    <property type="component" value="Chromosome I"/>
</dbReference>
<proteinExistence type="predicted"/>
<accession>Q3JWU9</accession>
<feature type="compositionally biased region" description="Basic and acidic residues" evidence="1">
    <location>
        <begin position="276"/>
        <end position="296"/>
    </location>
</feature>
<feature type="compositionally biased region" description="Low complexity" evidence="1">
    <location>
        <begin position="1"/>
        <end position="10"/>
    </location>
</feature>
<gene>
    <name evidence="2" type="ordered locus">BURPS1710b_0540</name>
</gene>
<feature type="region of interest" description="Disordered" evidence="1">
    <location>
        <begin position="87"/>
        <end position="109"/>
    </location>
</feature>
<feature type="compositionally biased region" description="Basic and acidic residues" evidence="1">
    <location>
        <begin position="11"/>
        <end position="20"/>
    </location>
</feature>
<evidence type="ECO:0000313" key="3">
    <source>
        <dbReference type="Proteomes" id="UP000002700"/>
    </source>
</evidence>
<dbReference type="HOGENOM" id="CLU_425587_0_0_4"/>
<feature type="compositionally biased region" description="Low complexity" evidence="1">
    <location>
        <begin position="261"/>
        <end position="275"/>
    </location>
</feature>
<reference evidence="2 3" key="1">
    <citation type="submission" date="2005-09" db="EMBL/GenBank/DDBJ databases">
        <authorList>
            <person name="Woods D.E."/>
            <person name="Nierman W.C."/>
        </authorList>
    </citation>
    <scope>NUCLEOTIDE SEQUENCE [LARGE SCALE GENOMIC DNA]</scope>
    <source>
        <strain evidence="2 3">1710b</strain>
    </source>
</reference>
<name>Q3JWU9_BURP1</name>
<dbReference type="EMBL" id="CP000124">
    <property type="protein sequence ID" value="ABA49095.1"/>
    <property type="molecule type" value="Genomic_DNA"/>
</dbReference>